<feature type="chain" id="PRO_5045575058" evidence="1">
    <location>
        <begin position="25"/>
        <end position="183"/>
    </location>
</feature>
<feature type="domain" description="GmrSD restriction endonucleases C-terminal" evidence="2">
    <location>
        <begin position="76"/>
        <end position="166"/>
    </location>
</feature>
<sequence>MCIRSISRRFVFLLSLFASLSATATSYERAEWLPRWSDFDSDCQDTRHELLVRYSLAPITFTRTDNCKVATGLWLDPYTGNFYSKASDLDVEHIVPLKWAHERGGAHWSREQKRRFAEDPDNLWLVDDGRNQSKGDRGPDEWMPPYAPVSRIYVQRFMAIVQKYGLQPSIAEVSRFEALAAGS</sequence>
<comment type="caution">
    <text evidence="3">The sequence shown here is derived from an EMBL/GenBank/DDBJ whole genome shotgun (WGS) entry which is preliminary data.</text>
</comment>
<proteinExistence type="predicted"/>
<name>A0ABW1YHV0_9GAMM</name>
<keyword evidence="3" id="KW-0378">Hydrolase</keyword>
<protein>
    <submittedName>
        <fullName evidence="3">HNH endonuclease family protein</fullName>
    </submittedName>
</protein>
<evidence type="ECO:0000313" key="4">
    <source>
        <dbReference type="Proteomes" id="UP001596425"/>
    </source>
</evidence>
<accession>A0ABW1YHV0</accession>
<dbReference type="GO" id="GO:0004519">
    <property type="term" value="F:endonuclease activity"/>
    <property type="evidence" value="ECO:0007669"/>
    <property type="project" value="UniProtKB-KW"/>
</dbReference>
<dbReference type="EMBL" id="JBHSVR010000001">
    <property type="protein sequence ID" value="MFC6632003.1"/>
    <property type="molecule type" value="Genomic_DNA"/>
</dbReference>
<dbReference type="InterPro" id="IPR011089">
    <property type="entry name" value="GmrSD_C"/>
</dbReference>
<evidence type="ECO:0000256" key="1">
    <source>
        <dbReference type="SAM" id="SignalP"/>
    </source>
</evidence>
<keyword evidence="1" id="KW-0732">Signal</keyword>
<keyword evidence="4" id="KW-1185">Reference proteome</keyword>
<evidence type="ECO:0000259" key="2">
    <source>
        <dbReference type="Pfam" id="PF07510"/>
    </source>
</evidence>
<dbReference type="RefSeq" id="WP_193192131.1">
    <property type="nucleotide sequence ID" value="NZ_JACZFR010000026.1"/>
</dbReference>
<evidence type="ECO:0000313" key="3">
    <source>
        <dbReference type="EMBL" id="MFC6632003.1"/>
    </source>
</evidence>
<dbReference type="Pfam" id="PF07510">
    <property type="entry name" value="GmrSD_C"/>
    <property type="match status" value="1"/>
</dbReference>
<keyword evidence="3" id="KW-0255">Endonuclease</keyword>
<gene>
    <name evidence="3" type="ORF">ACFQBM_01850</name>
</gene>
<feature type="signal peptide" evidence="1">
    <location>
        <begin position="1"/>
        <end position="24"/>
    </location>
</feature>
<dbReference type="Proteomes" id="UP001596425">
    <property type="component" value="Unassembled WGS sequence"/>
</dbReference>
<reference evidence="4" key="1">
    <citation type="journal article" date="2019" name="Int. J. Syst. Evol. Microbiol.">
        <title>The Global Catalogue of Microorganisms (GCM) 10K type strain sequencing project: providing services to taxonomists for standard genome sequencing and annotation.</title>
        <authorList>
            <consortium name="The Broad Institute Genomics Platform"/>
            <consortium name="The Broad Institute Genome Sequencing Center for Infectious Disease"/>
            <person name="Wu L."/>
            <person name="Ma J."/>
        </authorList>
    </citation>
    <scope>NUCLEOTIDE SEQUENCE [LARGE SCALE GENOMIC DNA]</scope>
    <source>
        <strain evidence="4">CGMCC 1.13718</strain>
    </source>
</reference>
<organism evidence="3 4">
    <name type="scientific">Microbulbifer taiwanensis</name>
    <dbReference type="NCBI Taxonomy" id="986746"/>
    <lineage>
        <taxon>Bacteria</taxon>
        <taxon>Pseudomonadati</taxon>
        <taxon>Pseudomonadota</taxon>
        <taxon>Gammaproteobacteria</taxon>
        <taxon>Cellvibrionales</taxon>
        <taxon>Microbulbiferaceae</taxon>
        <taxon>Microbulbifer</taxon>
    </lineage>
</organism>
<keyword evidence="3" id="KW-0540">Nuclease</keyword>